<evidence type="ECO:0000313" key="1">
    <source>
        <dbReference type="EMBL" id="KAG7332857.1"/>
    </source>
</evidence>
<accession>A0A9D3SQJ0</accession>
<keyword evidence="2" id="KW-1185">Reference proteome</keyword>
<dbReference type="EMBL" id="JAHKSW010000004">
    <property type="protein sequence ID" value="KAG7332857.1"/>
    <property type="molecule type" value="Genomic_DNA"/>
</dbReference>
<sequence length="83" mass="9334">MTSTCFRVNWAWSGRGVVLRRSCEVKRINTEQERTSVFSFLRISAGAGRQSCNCSPQLCSVRISSAMEPPLASFLSLEEEEEE</sequence>
<gene>
    <name evidence="1" type="ORF">KOW79_002992</name>
</gene>
<name>A0A9D3SQJ0_9TELE</name>
<evidence type="ECO:0000313" key="2">
    <source>
        <dbReference type="Proteomes" id="UP000824219"/>
    </source>
</evidence>
<protein>
    <submittedName>
        <fullName evidence="1">Uncharacterized protein</fullName>
    </submittedName>
</protein>
<organism evidence="1 2">
    <name type="scientific">Hemibagrus wyckioides</name>
    <dbReference type="NCBI Taxonomy" id="337641"/>
    <lineage>
        <taxon>Eukaryota</taxon>
        <taxon>Metazoa</taxon>
        <taxon>Chordata</taxon>
        <taxon>Craniata</taxon>
        <taxon>Vertebrata</taxon>
        <taxon>Euteleostomi</taxon>
        <taxon>Actinopterygii</taxon>
        <taxon>Neopterygii</taxon>
        <taxon>Teleostei</taxon>
        <taxon>Ostariophysi</taxon>
        <taxon>Siluriformes</taxon>
        <taxon>Bagridae</taxon>
        <taxon>Hemibagrus</taxon>
    </lineage>
</organism>
<dbReference type="Proteomes" id="UP000824219">
    <property type="component" value="Linkage Group LG04"/>
</dbReference>
<dbReference type="AlphaFoldDB" id="A0A9D3SQJ0"/>
<comment type="caution">
    <text evidence="1">The sequence shown here is derived from an EMBL/GenBank/DDBJ whole genome shotgun (WGS) entry which is preliminary data.</text>
</comment>
<reference evidence="1 2" key="1">
    <citation type="submission" date="2021-06" db="EMBL/GenBank/DDBJ databases">
        <title>Chromosome-level genome assembly of the red-tail catfish (Hemibagrus wyckioides).</title>
        <authorList>
            <person name="Shao F."/>
        </authorList>
    </citation>
    <scope>NUCLEOTIDE SEQUENCE [LARGE SCALE GENOMIC DNA]</scope>
    <source>
        <strain evidence="1">EC202008001</strain>
        <tissue evidence="1">Blood</tissue>
    </source>
</reference>
<proteinExistence type="predicted"/>